<dbReference type="EMBL" id="VOBR01000019">
    <property type="protein sequence ID" value="TWP48613.1"/>
    <property type="molecule type" value="Genomic_DNA"/>
</dbReference>
<feature type="chain" id="PRO_5038743154" evidence="2">
    <location>
        <begin position="22"/>
        <end position="198"/>
    </location>
</feature>
<feature type="signal peptide" evidence="2">
    <location>
        <begin position="1"/>
        <end position="21"/>
    </location>
</feature>
<gene>
    <name evidence="3" type="ORF">FKR81_27170</name>
</gene>
<proteinExistence type="predicted"/>
<dbReference type="Pfam" id="PF12079">
    <property type="entry name" value="DUF3558"/>
    <property type="match status" value="1"/>
</dbReference>
<evidence type="ECO:0000256" key="1">
    <source>
        <dbReference type="SAM" id="MobiDB-lite"/>
    </source>
</evidence>
<name>A0A563EN00_9PSEU</name>
<dbReference type="PROSITE" id="PS51257">
    <property type="entry name" value="PROKAR_LIPOPROTEIN"/>
    <property type="match status" value="1"/>
</dbReference>
<comment type="caution">
    <text evidence="3">The sequence shown here is derived from an EMBL/GenBank/DDBJ whole genome shotgun (WGS) entry which is preliminary data.</text>
</comment>
<keyword evidence="2" id="KW-0732">Signal</keyword>
<feature type="region of interest" description="Disordered" evidence="1">
    <location>
        <begin position="20"/>
        <end position="47"/>
    </location>
</feature>
<feature type="compositionally biased region" description="Low complexity" evidence="1">
    <location>
        <begin position="20"/>
        <end position="33"/>
    </location>
</feature>
<organism evidence="3 4">
    <name type="scientific">Lentzea tibetensis</name>
    <dbReference type="NCBI Taxonomy" id="2591470"/>
    <lineage>
        <taxon>Bacteria</taxon>
        <taxon>Bacillati</taxon>
        <taxon>Actinomycetota</taxon>
        <taxon>Actinomycetes</taxon>
        <taxon>Pseudonocardiales</taxon>
        <taxon>Pseudonocardiaceae</taxon>
        <taxon>Lentzea</taxon>
    </lineage>
</organism>
<dbReference type="AlphaFoldDB" id="A0A563EN00"/>
<evidence type="ECO:0000313" key="3">
    <source>
        <dbReference type="EMBL" id="TWP48613.1"/>
    </source>
</evidence>
<evidence type="ECO:0000313" key="4">
    <source>
        <dbReference type="Proteomes" id="UP000316639"/>
    </source>
</evidence>
<keyword evidence="4" id="KW-1185">Reference proteome</keyword>
<sequence length="198" mass="21418">MRPVLLALLVAVLVGCGTPAAAPAPSSAPTSTSRWKGTSVKEPPPVTEPALKVSAYAKNPCEIIRQPWLEDHDLSITGTATVENGVVRCWWGPTDRERGTVIEVMLLHNRSGLYPHYQRPADGFKYFRPGTISGYPSLEATEKNDDDNVCATHVATADFEGVTVFATVLDPKPDEYSNPCTASNEAAAAVIERLKMPR</sequence>
<dbReference type="InterPro" id="IPR024520">
    <property type="entry name" value="DUF3558"/>
</dbReference>
<dbReference type="Proteomes" id="UP000316639">
    <property type="component" value="Unassembled WGS sequence"/>
</dbReference>
<reference evidence="3 4" key="1">
    <citation type="submission" date="2019-07" db="EMBL/GenBank/DDBJ databases">
        <title>Lentzea xizangensis sp. nov., isolated from Qinghai-Tibetan Plateau Soils.</title>
        <authorList>
            <person name="Huang J."/>
        </authorList>
    </citation>
    <scope>NUCLEOTIDE SEQUENCE [LARGE SCALE GENOMIC DNA]</scope>
    <source>
        <strain evidence="3 4">FXJ1.1311</strain>
    </source>
</reference>
<protein>
    <submittedName>
        <fullName evidence="3">DUF3558 domain-containing protein</fullName>
    </submittedName>
</protein>
<accession>A0A563EN00</accession>
<evidence type="ECO:0000256" key="2">
    <source>
        <dbReference type="SAM" id="SignalP"/>
    </source>
</evidence>
<dbReference type="RefSeq" id="WP_146355851.1">
    <property type="nucleotide sequence ID" value="NZ_VOBR01000019.1"/>
</dbReference>